<proteinExistence type="predicted"/>
<dbReference type="PANTHER" id="PTHR23344:SF13">
    <property type="entry name" value="GLYCEROPHOSPHODIESTER PHOSPHODIESTERASE DOMAIN-CONTAINING PROTEIN 4"/>
    <property type="match status" value="1"/>
</dbReference>
<feature type="transmembrane region" description="Helical" evidence="2">
    <location>
        <begin position="12"/>
        <end position="32"/>
    </location>
</feature>
<protein>
    <recommendedName>
        <fullName evidence="3">GP-PDE domain-containing protein</fullName>
    </recommendedName>
</protein>
<name>A0ABQ7T708_PHRPL</name>
<dbReference type="PANTHER" id="PTHR23344">
    <property type="entry name" value="GLYCEROPHOSPHORYL DIESTER PHOSPHODIESTERASE"/>
    <property type="match status" value="1"/>
</dbReference>
<evidence type="ECO:0000256" key="1">
    <source>
        <dbReference type="ARBA" id="ARBA00022801"/>
    </source>
</evidence>
<reference evidence="4 5" key="1">
    <citation type="journal article" date="2022" name="Gigascience">
        <title>A chromosome-level genome assembly and annotation of the desert horned lizard, Phrynosoma platyrhinos, provides insight into chromosomal rearrangements among reptiles.</title>
        <authorList>
            <person name="Koochekian N."/>
            <person name="Ascanio A."/>
            <person name="Farleigh K."/>
            <person name="Card D.C."/>
            <person name="Schield D.R."/>
            <person name="Castoe T.A."/>
            <person name="Jezkova T."/>
        </authorList>
    </citation>
    <scope>NUCLEOTIDE SEQUENCE [LARGE SCALE GENOMIC DNA]</scope>
    <source>
        <strain evidence="4">NK-2021</strain>
    </source>
</reference>
<keyword evidence="2" id="KW-0812">Transmembrane</keyword>
<comment type="caution">
    <text evidence="4">The sequence shown here is derived from an EMBL/GenBank/DDBJ whole genome shotgun (WGS) entry which is preliminary data.</text>
</comment>
<evidence type="ECO:0000259" key="3">
    <source>
        <dbReference type="PROSITE" id="PS51704"/>
    </source>
</evidence>
<keyword evidence="2" id="KW-0472">Membrane</keyword>
<dbReference type="EMBL" id="JAIPUX010001232">
    <property type="protein sequence ID" value="KAH0625251.1"/>
    <property type="molecule type" value="Genomic_DNA"/>
</dbReference>
<dbReference type="Proteomes" id="UP000826234">
    <property type="component" value="Unassembled WGS sequence"/>
</dbReference>
<dbReference type="PROSITE" id="PS51704">
    <property type="entry name" value="GP_PDE"/>
    <property type="match status" value="1"/>
</dbReference>
<evidence type="ECO:0000256" key="2">
    <source>
        <dbReference type="SAM" id="Phobius"/>
    </source>
</evidence>
<evidence type="ECO:0000313" key="4">
    <source>
        <dbReference type="EMBL" id="KAH0625251.1"/>
    </source>
</evidence>
<organism evidence="4 5">
    <name type="scientific">Phrynosoma platyrhinos</name>
    <name type="common">Desert horned lizard</name>
    <dbReference type="NCBI Taxonomy" id="52577"/>
    <lineage>
        <taxon>Eukaryota</taxon>
        <taxon>Metazoa</taxon>
        <taxon>Chordata</taxon>
        <taxon>Craniata</taxon>
        <taxon>Vertebrata</taxon>
        <taxon>Euteleostomi</taxon>
        <taxon>Lepidosauria</taxon>
        <taxon>Squamata</taxon>
        <taxon>Bifurcata</taxon>
        <taxon>Unidentata</taxon>
        <taxon>Episquamata</taxon>
        <taxon>Toxicofera</taxon>
        <taxon>Iguania</taxon>
        <taxon>Phrynosomatidae</taxon>
        <taxon>Phrynosomatinae</taxon>
        <taxon>Phrynosoma</taxon>
    </lineage>
</organism>
<dbReference type="InterPro" id="IPR030395">
    <property type="entry name" value="GP_PDE_dom"/>
</dbReference>
<evidence type="ECO:0000313" key="5">
    <source>
        <dbReference type="Proteomes" id="UP000826234"/>
    </source>
</evidence>
<accession>A0ABQ7T708</accession>
<feature type="transmembrane region" description="Helical" evidence="2">
    <location>
        <begin position="44"/>
        <end position="64"/>
    </location>
</feature>
<gene>
    <name evidence="4" type="ORF">JD844_033620</name>
</gene>
<keyword evidence="1" id="KW-0378">Hydrolase</keyword>
<feature type="domain" description="GP-PDE" evidence="3">
    <location>
        <begin position="1"/>
        <end position="217"/>
    </location>
</feature>
<keyword evidence="2" id="KW-1133">Transmembrane helix</keyword>
<sequence>MQLFCLSQQITAPFLHLGAILVMTILAWPVALHFFRMRNKVMQVLILTPYLCVLLFLLFIPLGMHSPCIRNNGTLGPKPDLIGHRGAPMKKPFFGMPTLSKNDQKWAMDQKIFKFIDFLKLAEEKKKYVIFDVYRPPKYHPYRNTYIQRLLEVLQNESGITPNLVLWLHNPGRHYVLDKAPGFQQTAGNEESIGDLQSKNIVKLNLDYRKLASIDIR</sequence>
<keyword evidence="5" id="KW-1185">Reference proteome</keyword>